<name>A0A1G9V7Y8_9ACTO</name>
<dbReference type="PANTHER" id="PTHR43038:SF3">
    <property type="entry name" value="ABC TRANSPORTER G FAMILY MEMBER 20 ISOFORM X1"/>
    <property type="match status" value="1"/>
</dbReference>
<dbReference type="GO" id="GO:0005524">
    <property type="term" value="F:ATP binding"/>
    <property type="evidence" value="ECO:0007669"/>
    <property type="project" value="UniProtKB-KW"/>
</dbReference>
<dbReference type="CDD" id="cd03230">
    <property type="entry name" value="ABC_DR_subfamily_A"/>
    <property type="match status" value="1"/>
</dbReference>
<dbReference type="InterPro" id="IPR027417">
    <property type="entry name" value="P-loop_NTPase"/>
</dbReference>
<keyword evidence="1" id="KW-0547">Nucleotide-binding</keyword>
<gene>
    <name evidence="4" type="ORF">SAMN04487766_105143</name>
</gene>
<keyword evidence="2 4" id="KW-0067">ATP-binding</keyword>
<organism evidence="4 5">
    <name type="scientific">Actinomyces ruminicola</name>
    <dbReference type="NCBI Taxonomy" id="332524"/>
    <lineage>
        <taxon>Bacteria</taxon>
        <taxon>Bacillati</taxon>
        <taxon>Actinomycetota</taxon>
        <taxon>Actinomycetes</taxon>
        <taxon>Actinomycetales</taxon>
        <taxon>Actinomycetaceae</taxon>
        <taxon>Actinomyces</taxon>
    </lineage>
</organism>
<accession>A0A1G9V7Y8</accession>
<evidence type="ECO:0000256" key="2">
    <source>
        <dbReference type="ARBA" id="ARBA00022840"/>
    </source>
</evidence>
<dbReference type="PANTHER" id="PTHR43038">
    <property type="entry name" value="ATP-BINDING CASSETTE, SUB-FAMILY H, MEMBER 1"/>
    <property type="match status" value="1"/>
</dbReference>
<dbReference type="Pfam" id="PF00005">
    <property type="entry name" value="ABC_tran"/>
    <property type="match status" value="1"/>
</dbReference>
<proteinExistence type="predicted"/>
<sequence length="301" mass="32391">MTAVAELSGVTKTYQGREVLHGISLSLATGSTYFLVGPNGCGKTTTIETLVGLRTPTSGTITLFGTRPDDPSLRPRIRVCLQGASLHAQVTVREHFEFLAALYGQPASAVEATAADFGIRDLLDRRFGRLSGGQQKRVMVAGCFFGEAELIILDEPTSGVDLESRLSLWDYLSRVMAGRPATLLVTTHDLTEAEDYADTVIIMRDGSIAASGTVSDLVRASELVGVVPVPTAVLGSLPADTAQSRHVLSRDRGTTLVGYTDAESLRRDVHALEETEPDRAIGVRERTPRLSDIYLHTHGNE</sequence>
<dbReference type="RefSeq" id="WP_176760827.1">
    <property type="nucleotide sequence ID" value="NZ_FNHU01000005.1"/>
</dbReference>
<dbReference type="AlphaFoldDB" id="A0A1G9V7Y8"/>
<dbReference type="SUPFAM" id="SSF52540">
    <property type="entry name" value="P-loop containing nucleoside triphosphate hydrolases"/>
    <property type="match status" value="1"/>
</dbReference>
<evidence type="ECO:0000256" key="1">
    <source>
        <dbReference type="ARBA" id="ARBA00022741"/>
    </source>
</evidence>
<evidence type="ECO:0000313" key="5">
    <source>
        <dbReference type="Proteomes" id="UP000199671"/>
    </source>
</evidence>
<evidence type="ECO:0000259" key="3">
    <source>
        <dbReference type="PROSITE" id="PS50893"/>
    </source>
</evidence>
<dbReference type="InterPro" id="IPR017871">
    <property type="entry name" value="ABC_transporter-like_CS"/>
</dbReference>
<dbReference type="PROSITE" id="PS00211">
    <property type="entry name" value="ABC_TRANSPORTER_1"/>
    <property type="match status" value="1"/>
</dbReference>
<dbReference type="InterPro" id="IPR003593">
    <property type="entry name" value="AAA+_ATPase"/>
</dbReference>
<dbReference type="EMBL" id="FNHU01000005">
    <property type="protein sequence ID" value="SDM68328.1"/>
    <property type="molecule type" value="Genomic_DNA"/>
</dbReference>
<evidence type="ECO:0000313" key="4">
    <source>
        <dbReference type="EMBL" id="SDM68328.1"/>
    </source>
</evidence>
<protein>
    <submittedName>
        <fullName evidence="4">ABC-2 type transport system ATP-binding protein</fullName>
    </submittedName>
</protein>
<dbReference type="Gene3D" id="3.40.50.300">
    <property type="entry name" value="P-loop containing nucleotide triphosphate hydrolases"/>
    <property type="match status" value="1"/>
</dbReference>
<feature type="domain" description="ABC transporter" evidence="3">
    <location>
        <begin position="5"/>
        <end position="230"/>
    </location>
</feature>
<dbReference type="PROSITE" id="PS50893">
    <property type="entry name" value="ABC_TRANSPORTER_2"/>
    <property type="match status" value="1"/>
</dbReference>
<dbReference type="GO" id="GO:0016887">
    <property type="term" value="F:ATP hydrolysis activity"/>
    <property type="evidence" value="ECO:0007669"/>
    <property type="project" value="InterPro"/>
</dbReference>
<dbReference type="SMART" id="SM00382">
    <property type="entry name" value="AAA"/>
    <property type="match status" value="1"/>
</dbReference>
<dbReference type="Proteomes" id="UP000199671">
    <property type="component" value="Unassembled WGS sequence"/>
</dbReference>
<dbReference type="InterPro" id="IPR003439">
    <property type="entry name" value="ABC_transporter-like_ATP-bd"/>
</dbReference>
<reference evidence="4 5" key="1">
    <citation type="submission" date="2016-10" db="EMBL/GenBank/DDBJ databases">
        <authorList>
            <person name="de Groot N.N."/>
        </authorList>
    </citation>
    <scope>NUCLEOTIDE SEQUENCE [LARGE SCALE GENOMIC DNA]</scope>
    <source>
        <strain evidence="4 5">KPR-7B</strain>
    </source>
</reference>